<accession>A0AA38ZPG5</accession>
<protein>
    <submittedName>
        <fullName evidence="1">Uncharacterized protein</fullName>
    </submittedName>
</protein>
<sequence length="214" mass="24458">MSDRKPLFEPTPFRNLSYFALGPSSLTSGSFTGTSWKFKFGSSPGLETELFGLRSFPSTSSKWETSIVIFTWLISLPFPYSFVDVSNRGLVTSDHWQDYDEQNLEEQNHIRIHILEYNGLGIISITQSLEDNLGSNWWLNSAVPRIMKLLLLELHGIMASKASSRIRRCSCLLFQAALREGRVLWCRRTTLDHHLKPTDYRTHGLKAAQNMKSN</sequence>
<gene>
    <name evidence="1" type="ORF">PVL29_011807</name>
</gene>
<proteinExistence type="predicted"/>
<dbReference type="Proteomes" id="UP001168098">
    <property type="component" value="Unassembled WGS sequence"/>
</dbReference>
<organism evidence="1 2">
    <name type="scientific">Vitis rotundifolia</name>
    <name type="common">Muscadine grape</name>
    <dbReference type="NCBI Taxonomy" id="103349"/>
    <lineage>
        <taxon>Eukaryota</taxon>
        <taxon>Viridiplantae</taxon>
        <taxon>Streptophyta</taxon>
        <taxon>Embryophyta</taxon>
        <taxon>Tracheophyta</taxon>
        <taxon>Spermatophyta</taxon>
        <taxon>Magnoliopsida</taxon>
        <taxon>eudicotyledons</taxon>
        <taxon>Gunneridae</taxon>
        <taxon>Pentapetalae</taxon>
        <taxon>rosids</taxon>
        <taxon>Vitales</taxon>
        <taxon>Vitaceae</taxon>
        <taxon>Viteae</taxon>
        <taxon>Vitis</taxon>
    </lineage>
</organism>
<comment type="caution">
    <text evidence="1">The sequence shown here is derived from an EMBL/GenBank/DDBJ whole genome shotgun (WGS) entry which is preliminary data.</text>
</comment>
<dbReference type="EMBL" id="JARBHA010000009">
    <property type="protein sequence ID" value="KAJ9692883.1"/>
    <property type="molecule type" value="Genomic_DNA"/>
</dbReference>
<reference evidence="1 2" key="1">
    <citation type="journal article" date="2023" name="BMC Biotechnol.">
        <title>Vitis rotundifolia cv Carlos genome sequencing.</title>
        <authorList>
            <person name="Huff M."/>
            <person name="Hulse-Kemp A."/>
            <person name="Scheffler B."/>
            <person name="Youngblood R."/>
            <person name="Simpson S."/>
            <person name="Babiker E."/>
            <person name="Staton M."/>
        </authorList>
    </citation>
    <scope>NUCLEOTIDE SEQUENCE [LARGE SCALE GENOMIC DNA]</scope>
    <source>
        <tissue evidence="1">Leaf</tissue>
    </source>
</reference>
<dbReference type="AlphaFoldDB" id="A0AA38ZPG5"/>
<keyword evidence="2" id="KW-1185">Reference proteome</keyword>
<name>A0AA38ZPG5_VITRO</name>
<evidence type="ECO:0000313" key="2">
    <source>
        <dbReference type="Proteomes" id="UP001168098"/>
    </source>
</evidence>
<evidence type="ECO:0000313" key="1">
    <source>
        <dbReference type="EMBL" id="KAJ9692883.1"/>
    </source>
</evidence>